<dbReference type="Pfam" id="PF07679">
    <property type="entry name" value="I-set"/>
    <property type="match status" value="2"/>
</dbReference>
<feature type="domain" description="Ig-like" evidence="4">
    <location>
        <begin position="220"/>
        <end position="282"/>
    </location>
</feature>
<dbReference type="InterPro" id="IPR013098">
    <property type="entry name" value="Ig_I-set"/>
</dbReference>
<feature type="domain" description="Ig-like" evidence="4">
    <location>
        <begin position="29"/>
        <end position="122"/>
    </location>
</feature>
<evidence type="ECO:0000313" key="6">
    <source>
        <dbReference type="Proteomes" id="UP000053766"/>
    </source>
</evidence>
<evidence type="ECO:0000256" key="1">
    <source>
        <dbReference type="ARBA" id="ARBA00022729"/>
    </source>
</evidence>
<dbReference type="SMART" id="SM00409">
    <property type="entry name" value="IG"/>
    <property type="match status" value="2"/>
</dbReference>
<sequence length="282" mass="30786">MKSLRYTCIATNAVGSDDLETTLDVVSIPVLLGNKYEKREVIESFKAVLTCELNNTDPSVDIEWQKAGQTITQQTLRDDSYLQIPSSGQRLYILSARITDSGRYTCIVRNAAGEARKTYDLRVLVPPSINEISSSESIQNVIPGSQMSLDCIVDGDPFPEIKWTHNDIPIQDGDHHKLINQKETVVITNIDGQNSGKYTCQAINKAGNVTKDFVIRLTGPPVIDDGFDQLEVIVGEATGLTCRVASGIKNVTTSWIINGQPVTNGAFGSSVKVKPCAVFHIS</sequence>
<dbReference type="GO" id="GO:0007156">
    <property type="term" value="P:homophilic cell adhesion via plasma membrane adhesion molecules"/>
    <property type="evidence" value="ECO:0007669"/>
    <property type="project" value="TreeGrafter"/>
</dbReference>
<keyword evidence="1" id="KW-0732">Signal</keyword>
<reference evidence="5 6" key="1">
    <citation type="submission" date="2013-11" db="EMBL/GenBank/DDBJ databases">
        <title>Draft genome of the bovine lungworm Dictyocaulus viviparus.</title>
        <authorList>
            <person name="Mitreva M."/>
        </authorList>
    </citation>
    <scope>NUCLEOTIDE SEQUENCE [LARGE SCALE GENOMIC DNA]</scope>
    <source>
        <strain evidence="5 6">HannoverDv2000</strain>
    </source>
</reference>
<dbReference type="InterPro" id="IPR050958">
    <property type="entry name" value="Cell_Adh-Cytoskel_Orgn"/>
</dbReference>
<dbReference type="PROSITE" id="PS50835">
    <property type="entry name" value="IG_LIKE"/>
    <property type="match status" value="3"/>
</dbReference>
<protein>
    <submittedName>
        <fullName evidence="5">Immunoglobulin I-set domain protein</fullName>
    </submittedName>
</protein>
<dbReference type="InterPro" id="IPR007110">
    <property type="entry name" value="Ig-like_dom"/>
</dbReference>
<organism evidence="5 6">
    <name type="scientific">Dictyocaulus viviparus</name>
    <name type="common">Bovine lungworm</name>
    <dbReference type="NCBI Taxonomy" id="29172"/>
    <lineage>
        <taxon>Eukaryota</taxon>
        <taxon>Metazoa</taxon>
        <taxon>Ecdysozoa</taxon>
        <taxon>Nematoda</taxon>
        <taxon>Chromadorea</taxon>
        <taxon>Rhabditida</taxon>
        <taxon>Rhabditina</taxon>
        <taxon>Rhabditomorpha</taxon>
        <taxon>Strongyloidea</taxon>
        <taxon>Metastrongylidae</taxon>
        <taxon>Dictyocaulus</taxon>
    </lineage>
</organism>
<dbReference type="GO" id="GO:0043025">
    <property type="term" value="C:neuronal cell body"/>
    <property type="evidence" value="ECO:0007669"/>
    <property type="project" value="TreeGrafter"/>
</dbReference>
<dbReference type="InterPro" id="IPR003599">
    <property type="entry name" value="Ig_sub"/>
</dbReference>
<dbReference type="SUPFAM" id="SSF48726">
    <property type="entry name" value="Immunoglobulin"/>
    <property type="match status" value="3"/>
</dbReference>
<dbReference type="AlphaFoldDB" id="A0A0D8XVV8"/>
<dbReference type="Proteomes" id="UP000053766">
    <property type="component" value="Unassembled WGS sequence"/>
</dbReference>
<accession>A0A0D8XVV8</accession>
<evidence type="ECO:0000256" key="3">
    <source>
        <dbReference type="ARBA" id="ARBA00023319"/>
    </source>
</evidence>
<keyword evidence="6" id="KW-1185">Reference proteome</keyword>
<dbReference type="SMART" id="SM00408">
    <property type="entry name" value="IGc2"/>
    <property type="match status" value="2"/>
</dbReference>
<dbReference type="FunFam" id="2.60.40.10:FF:000503">
    <property type="entry name" value="Hemicentin 1"/>
    <property type="match status" value="1"/>
</dbReference>
<proteinExistence type="predicted"/>
<reference evidence="6" key="2">
    <citation type="journal article" date="2016" name="Sci. Rep.">
        <title>Dictyocaulus viviparus genome, variome and transcriptome elucidate lungworm biology and support future intervention.</title>
        <authorList>
            <person name="McNulty S.N."/>
            <person name="Strube C."/>
            <person name="Rosa B.A."/>
            <person name="Martin J.C."/>
            <person name="Tyagi R."/>
            <person name="Choi Y.J."/>
            <person name="Wang Q."/>
            <person name="Hallsworth Pepin K."/>
            <person name="Zhang X."/>
            <person name="Ozersky P."/>
            <person name="Wilson R.K."/>
            <person name="Sternberg P.W."/>
            <person name="Gasser R.B."/>
            <person name="Mitreva M."/>
        </authorList>
    </citation>
    <scope>NUCLEOTIDE SEQUENCE [LARGE SCALE GENOMIC DNA]</scope>
    <source>
        <strain evidence="6">HannoverDv2000</strain>
    </source>
</reference>
<feature type="domain" description="Ig-like" evidence="4">
    <location>
        <begin position="127"/>
        <end position="216"/>
    </location>
</feature>
<evidence type="ECO:0000313" key="5">
    <source>
        <dbReference type="EMBL" id="KJH48748.1"/>
    </source>
</evidence>
<dbReference type="GO" id="GO:0008046">
    <property type="term" value="F:axon guidance receptor activity"/>
    <property type="evidence" value="ECO:0007669"/>
    <property type="project" value="TreeGrafter"/>
</dbReference>
<dbReference type="GO" id="GO:0005886">
    <property type="term" value="C:plasma membrane"/>
    <property type="evidence" value="ECO:0007669"/>
    <property type="project" value="TreeGrafter"/>
</dbReference>
<dbReference type="Gene3D" id="2.60.40.10">
    <property type="entry name" value="Immunoglobulins"/>
    <property type="match status" value="2"/>
</dbReference>
<dbReference type="InterPro" id="IPR013783">
    <property type="entry name" value="Ig-like_fold"/>
</dbReference>
<dbReference type="EMBL" id="KN716257">
    <property type="protein sequence ID" value="KJH48748.1"/>
    <property type="molecule type" value="Genomic_DNA"/>
</dbReference>
<name>A0A0D8XVV8_DICVI</name>
<dbReference type="GO" id="GO:0050808">
    <property type="term" value="P:synapse organization"/>
    <property type="evidence" value="ECO:0007669"/>
    <property type="project" value="TreeGrafter"/>
</dbReference>
<gene>
    <name evidence="5" type="ORF">DICVIV_05142</name>
</gene>
<dbReference type="InterPro" id="IPR003598">
    <property type="entry name" value="Ig_sub2"/>
</dbReference>
<dbReference type="PANTHER" id="PTHR45080">
    <property type="entry name" value="CONTACTIN 5"/>
    <property type="match status" value="1"/>
</dbReference>
<evidence type="ECO:0000256" key="2">
    <source>
        <dbReference type="ARBA" id="ARBA00023157"/>
    </source>
</evidence>
<keyword evidence="2" id="KW-1015">Disulfide bond</keyword>
<dbReference type="PANTHER" id="PTHR45080:SF8">
    <property type="entry name" value="IG-LIKE DOMAIN-CONTAINING PROTEIN"/>
    <property type="match status" value="1"/>
</dbReference>
<evidence type="ECO:0000259" key="4">
    <source>
        <dbReference type="PROSITE" id="PS50835"/>
    </source>
</evidence>
<dbReference type="InterPro" id="IPR036179">
    <property type="entry name" value="Ig-like_dom_sf"/>
</dbReference>
<dbReference type="OrthoDB" id="5985519at2759"/>
<dbReference type="STRING" id="29172.A0A0D8XVV8"/>
<dbReference type="GO" id="GO:0030424">
    <property type="term" value="C:axon"/>
    <property type="evidence" value="ECO:0007669"/>
    <property type="project" value="TreeGrafter"/>
</dbReference>
<keyword evidence="3" id="KW-0393">Immunoglobulin domain</keyword>